<dbReference type="Proteomes" id="UP000706122">
    <property type="component" value="Unassembled WGS sequence"/>
</dbReference>
<dbReference type="InterPro" id="IPR045155">
    <property type="entry name" value="Beta-lactam_cat"/>
</dbReference>
<proteinExistence type="predicted"/>
<keyword evidence="1" id="KW-0732">Signal</keyword>
<dbReference type="GO" id="GO:0046677">
    <property type="term" value="P:response to antibiotic"/>
    <property type="evidence" value="ECO:0007669"/>
    <property type="project" value="InterPro"/>
</dbReference>
<evidence type="ECO:0000313" key="3">
    <source>
        <dbReference type="EMBL" id="MBM4712731.1"/>
    </source>
</evidence>
<dbReference type="InterPro" id="IPR000871">
    <property type="entry name" value="Beta-lactam_class-A"/>
</dbReference>
<dbReference type="RefSeq" id="WP_064057845.1">
    <property type="nucleotide sequence ID" value="NZ_AP025544.1"/>
</dbReference>
<dbReference type="InterPro" id="IPR012338">
    <property type="entry name" value="Beta-lactam/transpept-like"/>
</dbReference>
<dbReference type="GeneID" id="57577504"/>
<dbReference type="PANTHER" id="PTHR35333">
    <property type="entry name" value="BETA-LACTAMASE"/>
    <property type="match status" value="1"/>
</dbReference>
<dbReference type="SUPFAM" id="SSF56601">
    <property type="entry name" value="beta-lactamase/transpeptidase-like"/>
    <property type="match status" value="1"/>
</dbReference>
<dbReference type="Gene3D" id="3.40.710.10">
    <property type="entry name" value="DD-peptidase/beta-lactamase superfamily"/>
    <property type="match status" value="1"/>
</dbReference>
<dbReference type="Pfam" id="PF13354">
    <property type="entry name" value="Beta-lactamase2"/>
    <property type="match status" value="1"/>
</dbReference>
<organism evidence="3 4">
    <name type="scientific">Rhodococcus hoagii</name>
    <name type="common">Corynebacterium equii</name>
    <dbReference type="NCBI Taxonomy" id="43767"/>
    <lineage>
        <taxon>Bacteria</taxon>
        <taxon>Bacillati</taxon>
        <taxon>Actinomycetota</taxon>
        <taxon>Actinomycetes</taxon>
        <taxon>Mycobacteriales</taxon>
        <taxon>Nocardiaceae</taxon>
        <taxon>Prescottella</taxon>
    </lineage>
</organism>
<feature type="domain" description="Beta-lactamase class A catalytic" evidence="2">
    <location>
        <begin position="119"/>
        <end position="263"/>
    </location>
</feature>
<protein>
    <recommendedName>
        <fullName evidence="2">Beta-lactamase class A catalytic domain-containing protein</fullName>
    </recommendedName>
</protein>
<dbReference type="GO" id="GO:0008800">
    <property type="term" value="F:beta-lactamase activity"/>
    <property type="evidence" value="ECO:0007669"/>
    <property type="project" value="InterPro"/>
</dbReference>
<dbReference type="AlphaFoldDB" id="A0AAE2W2K2"/>
<dbReference type="PANTHER" id="PTHR35333:SF3">
    <property type="entry name" value="BETA-LACTAMASE-TYPE TRANSPEPTIDASE FOLD CONTAINING PROTEIN"/>
    <property type="match status" value="1"/>
</dbReference>
<comment type="caution">
    <text evidence="3">The sequence shown here is derived from an EMBL/GenBank/DDBJ whole genome shotgun (WGS) entry which is preliminary data.</text>
</comment>
<feature type="chain" id="PRO_5041958342" description="Beta-lactamase class A catalytic domain-containing protein" evidence="1">
    <location>
        <begin position="25"/>
        <end position="312"/>
    </location>
</feature>
<reference evidence="3" key="1">
    <citation type="submission" date="2019-11" db="EMBL/GenBank/DDBJ databases">
        <title>Spread of Macrolides and rifampicin resistant Rhodococcus equi in clinical isolates in the USA.</title>
        <authorList>
            <person name="Alvarez-Narvaez S."/>
            <person name="Huber L."/>
            <person name="Cohen N.D."/>
            <person name="Slovis N."/>
            <person name="Greiter M."/>
            <person name="Giguere S."/>
            <person name="Hart K."/>
        </authorList>
    </citation>
    <scope>NUCLEOTIDE SEQUENCE</scope>
    <source>
        <strain evidence="3">Lh_5</strain>
    </source>
</reference>
<evidence type="ECO:0000256" key="1">
    <source>
        <dbReference type="SAM" id="SignalP"/>
    </source>
</evidence>
<gene>
    <name evidence="3" type="ORF">GS551_00715</name>
</gene>
<feature type="signal peptide" evidence="1">
    <location>
        <begin position="1"/>
        <end position="24"/>
    </location>
</feature>
<dbReference type="GO" id="GO:0030655">
    <property type="term" value="P:beta-lactam antibiotic catabolic process"/>
    <property type="evidence" value="ECO:0007669"/>
    <property type="project" value="InterPro"/>
</dbReference>
<evidence type="ECO:0000259" key="2">
    <source>
        <dbReference type="Pfam" id="PF13354"/>
    </source>
</evidence>
<accession>A0AAE2W2K2</accession>
<name>A0AAE2W2K2_RHOHA</name>
<dbReference type="PROSITE" id="PS51257">
    <property type="entry name" value="PROKAR_LIPOPROTEIN"/>
    <property type="match status" value="1"/>
</dbReference>
<evidence type="ECO:0000313" key="4">
    <source>
        <dbReference type="Proteomes" id="UP000706122"/>
    </source>
</evidence>
<sequence>MARVRWRLAGACATALLAAGCMFTHDPNDPAAAFAADTVQTVTETPAGTLDERMTRAVDDALARGADVSIALLDRREGTYSAVADATSFPTASVVKLFIADDVLFREARAEHELTPEEHDLIGRMLERSDDDAANTLWNEYGGPEIVEDVVGRYQLTATTTPYDDNWWNTETTPADLVDYYAGLLDGRGGLDDGRRTEILTHLRASNATSTEGYDQRFGLPDGLGAETTLAVKQGWMCCIDDRWTHVSTGIVGEDDRYVLVVVSREDLDYGDDDADYPDTSLTAAVDDVSAAHARETVTEVVRTVFPLQRIA</sequence>
<dbReference type="EMBL" id="WUYC01000001">
    <property type="protein sequence ID" value="MBM4712731.1"/>
    <property type="molecule type" value="Genomic_DNA"/>
</dbReference>